<evidence type="ECO:0000313" key="3">
    <source>
        <dbReference type="Proteomes" id="UP000183567"/>
    </source>
</evidence>
<sequence>MQDAFQDFHPASQQQHDEDEERQQERRHHQHQAENDAQPNQPPIADGGHPYTEPVNLHYLGPFTVELQSSLWYMLLAGPSQPSTSTKMAN</sequence>
<feature type="region of interest" description="Disordered" evidence="1">
    <location>
        <begin position="1"/>
        <end position="56"/>
    </location>
</feature>
<comment type="caution">
    <text evidence="2">The sequence shown here is derived from an EMBL/GenBank/DDBJ whole genome shotgun (WGS) entry which is preliminary data.</text>
</comment>
<reference evidence="2 3" key="1">
    <citation type="submission" date="2016-03" db="EMBL/GenBank/DDBJ databases">
        <title>Comparative genomics of the ectomycorrhizal sister species Rhizopogon vinicolor and Rhizopogon vesiculosus (Basidiomycota: Boletales) reveals a divergence of the mating type B locus.</title>
        <authorList>
            <person name="Mujic A.B."/>
            <person name="Kuo A."/>
            <person name="Tritt A."/>
            <person name="Lipzen A."/>
            <person name="Chen C."/>
            <person name="Johnson J."/>
            <person name="Sharma A."/>
            <person name="Barry K."/>
            <person name="Grigoriev I.V."/>
            <person name="Spatafora J.W."/>
        </authorList>
    </citation>
    <scope>NUCLEOTIDE SEQUENCE [LARGE SCALE GENOMIC DNA]</scope>
    <source>
        <strain evidence="2 3">AM-OR11-056</strain>
    </source>
</reference>
<dbReference type="AlphaFoldDB" id="A0A1J8PZ07"/>
<evidence type="ECO:0000313" key="2">
    <source>
        <dbReference type="EMBL" id="OJA14534.1"/>
    </source>
</evidence>
<accession>A0A1J8PZ07</accession>
<keyword evidence="3" id="KW-1185">Reference proteome</keyword>
<dbReference type="Proteomes" id="UP000183567">
    <property type="component" value="Unassembled WGS sequence"/>
</dbReference>
<gene>
    <name evidence="2" type="ORF">AZE42_13099</name>
</gene>
<proteinExistence type="predicted"/>
<organism evidence="2 3">
    <name type="scientific">Rhizopogon vesiculosus</name>
    <dbReference type="NCBI Taxonomy" id="180088"/>
    <lineage>
        <taxon>Eukaryota</taxon>
        <taxon>Fungi</taxon>
        <taxon>Dikarya</taxon>
        <taxon>Basidiomycota</taxon>
        <taxon>Agaricomycotina</taxon>
        <taxon>Agaricomycetes</taxon>
        <taxon>Agaricomycetidae</taxon>
        <taxon>Boletales</taxon>
        <taxon>Suillineae</taxon>
        <taxon>Rhizopogonaceae</taxon>
        <taxon>Rhizopogon</taxon>
    </lineage>
</organism>
<dbReference type="EMBL" id="LVVM01003617">
    <property type="protein sequence ID" value="OJA14534.1"/>
    <property type="molecule type" value="Genomic_DNA"/>
</dbReference>
<evidence type="ECO:0000256" key="1">
    <source>
        <dbReference type="SAM" id="MobiDB-lite"/>
    </source>
</evidence>
<name>A0A1J8PZ07_9AGAM</name>
<protein>
    <submittedName>
        <fullName evidence="2">Uncharacterized protein</fullName>
    </submittedName>
</protein>